<evidence type="ECO:0000256" key="3">
    <source>
        <dbReference type="ARBA" id="ARBA00022729"/>
    </source>
</evidence>
<gene>
    <name evidence="7" type="ORF">SCHPADRAFT_941248</name>
</gene>
<evidence type="ECO:0000256" key="2">
    <source>
        <dbReference type="ARBA" id="ARBA00022525"/>
    </source>
</evidence>
<keyword evidence="8" id="KW-1185">Reference proteome</keyword>
<evidence type="ECO:0000256" key="5">
    <source>
        <dbReference type="SAM" id="SignalP"/>
    </source>
</evidence>
<dbReference type="AlphaFoldDB" id="A0A0H2RKQ5"/>
<keyword evidence="2" id="KW-0964">Secreted</keyword>
<proteinExistence type="predicted"/>
<dbReference type="EMBL" id="KQ085978">
    <property type="protein sequence ID" value="KLO12424.1"/>
    <property type="molecule type" value="Genomic_DNA"/>
</dbReference>
<comment type="subcellular location">
    <subcellularLocation>
        <location evidence="1">Secreted</location>
    </subcellularLocation>
</comment>
<keyword evidence="3 5" id="KW-0732">Signal</keyword>
<dbReference type="InterPro" id="IPR008427">
    <property type="entry name" value="Extracellular_membr_CFEM_dom"/>
</dbReference>
<dbReference type="OrthoDB" id="4505683at2759"/>
<reference evidence="7 8" key="1">
    <citation type="submission" date="2015-04" db="EMBL/GenBank/DDBJ databases">
        <title>Complete genome sequence of Schizopora paradoxa KUC8140, a cosmopolitan wood degrader in East Asia.</title>
        <authorList>
            <consortium name="DOE Joint Genome Institute"/>
            <person name="Min B."/>
            <person name="Park H."/>
            <person name="Jang Y."/>
            <person name="Kim J.-J."/>
            <person name="Kim K.H."/>
            <person name="Pangilinan J."/>
            <person name="Lipzen A."/>
            <person name="Riley R."/>
            <person name="Grigoriev I.V."/>
            <person name="Spatafora J.W."/>
            <person name="Choi I.-G."/>
        </authorList>
    </citation>
    <scope>NUCLEOTIDE SEQUENCE [LARGE SCALE GENOMIC DNA]</scope>
    <source>
        <strain evidence="7 8">KUC8140</strain>
    </source>
</reference>
<feature type="chain" id="PRO_5005201902" description="CFEM domain-containing protein" evidence="5">
    <location>
        <begin position="19"/>
        <end position="120"/>
    </location>
</feature>
<evidence type="ECO:0000256" key="1">
    <source>
        <dbReference type="ARBA" id="ARBA00004613"/>
    </source>
</evidence>
<dbReference type="InParanoid" id="A0A0H2RKQ5"/>
<accession>A0A0H2RKQ5</accession>
<evidence type="ECO:0000256" key="4">
    <source>
        <dbReference type="ARBA" id="ARBA00023157"/>
    </source>
</evidence>
<dbReference type="Pfam" id="PF05730">
    <property type="entry name" value="CFEM"/>
    <property type="match status" value="1"/>
</dbReference>
<name>A0A0H2RKQ5_9AGAM</name>
<dbReference type="GO" id="GO:0005576">
    <property type="term" value="C:extracellular region"/>
    <property type="evidence" value="ECO:0007669"/>
    <property type="project" value="UniProtKB-SubCell"/>
</dbReference>
<evidence type="ECO:0000313" key="8">
    <source>
        <dbReference type="Proteomes" id="UP000053477"/>
    </source>
</evidence>
<keyword evidence="4" id="KW-1015">Disulfide bond</keyword>
<dbReference type="SMART" id="SM00747">
    <property type="entry name" value="CFEM"/>
    <property type="match status" value="1"/>
</dbReference>
<protein>
    <recommendedName>
        <fullName evidence="6">CFEM domain-containing protein</fullName>
    </recommendedName>
</protein>
<evidence type="ECO:0000259" key="6">
    <source>
        <dbReference type="PROSITE" id="PS52012"/>
    </source>
</evidence>
<feature type="signal peptide" evidence="5">
    <location>
        <begin position="1"/>
        <end position="18"/>
    </location>
</feature>
<dbReference type="Proteomes" id="UP000053477">
    <property type="component" value="Unassembled WGS sequence"/>
</dbReference>
<dbReference type="PROSITE" id="PS52012">
    <property type="entry name" value="CFEM"/>
    <property type="match status" value="1"/>
</dbReference>
<sequence length="120" mass="12643">MFFRTAFVVLPFVLGAVAQSSNSSESATLSANLSSNSTVTTSAAIATPSLSACNIQCLTQAENSTTCQSYTDFMCTCTDTAFQVAVESCLTAGCPEELSSAKQREETRCSALNITVTRLE</sequence>
<feature type="domain" description="CFEM" evidence="6">
    <location>
        <begin position="25"/>
        <end position="120"/>
    </location>
</feature>
<organism evidence="7 8">
    <name type="scientific">Schizopora paradoxa</name>
    <dbReference type="NCBI Taxonomy" id="27342"/>
    <lineage>
        <taxon>Eukaryota</taxon>
        <taxon>Fungi</taxon>
        <taxon>Dikarya</taxon>
        <taxon>Basidiomycota</taxon>
        <taxon>Agaricomycotina</taxon>
        <taxon>Agaricomycetes</taxon>
        <taxon>Hymenochaetales</taxon>
        <taxon>Schizoporaceae</taxon>
        <taxon>Schizopora</taxon>
    </lineage>
</organism>
<evidence type="ECO:0000313" key="7">
    <source>
        <dbReference type="EMBL" id="KLO12424.1"/>
    </source>
</evidence>